<proteinExistence type="predicted"/>
<dbReference type="EMBL" id="CP054020">
    <property type="protein sequence ID" value="QKI89485.1"/>
    <property type="molecule type" value="Genomic_DNA"/>
</dbReference>
<dbReference type="Pfam" id="PF10099">
    <property type="entry name" value="RskA_C"/>
    <property type="match status" value="1"/>
</dbReference>
<evidence type="ECO:0000259" key="1">
    <source>
        <dbReference type="Pfam" id="PF10099"/>
    </source>
</evidence>
<gene>
    <name evidence="2" type="ORF">HQN79_07840</name>
</gene>
<dbReference type="Proteomes" id="UP000504724">
    <property type="component" value="Chromosome"/>
</dbReference>
<dbReference type="KEGG" id="txa:HQN79_07840"/>
<feature type="domain" description="Anti-sigma K factor RskA C-terminal" evidence="1">
    <location>
        <begin position="143"/>
        <end position="246"/>
    </location>
</feature>
<dbReference type="InterPro" id="IPR051474">
    <property type="entry name" value="Anti-sigma-K/W_factor"/>
</dbReference>
<accession>A0A7D4T1E4</accession>
<dbReference type="GO" id="GO:0005886">
    <property type="term" value="C:plasma membrane"/>
    <property type="evidence" value="ECO:0007669"/>
    <property type="project" value="InterPro"/>
</dbReference>
<evidence type="ECO:0000313" key="2">
    <source>
        <dbReference type="EMBL" id="QKI89485.1"/>
    </source>
</evidence>
<evidence type="ECO:0000313" key="3">
    <source>
        <dbReference type="Proteomes" id="UP000504724"/>
    </source>
</evidence>
<name>A0A7D4T1E4_9GAMM</name>
<organism evidence="2 3">
    <name type="scientific">Thiomicrorhabdus xiamenensis</name>
    <dbReference type="NCBI Taxonomy" id="2739063"/>
    <lineage>
        <taxon>Bacteria</taxon>
        <taxon>Pseudomonadati</taxon>
        <taxon>Pseudomonadota</taxon>
        <taxon>Gammaproteobacteria</taxon>
        <taxon>Thiotrichales</taxon>
        <taxon>Piscirickettsiaceae</taxon>
        <taxon>Thiomicrorhabdus</taxon>
    </lineage>
</organism>
<dbReference type="GO" id="GO:0016989">
    <property type="term" value="F:sigma factor antagonist activity"/>
    <property type="evidence" value="ECO:0007669"/>
    <property type="project" value="TreeGrafter"/>
</dbReference>
<sequence>MHINNPELRQRLADDYVIGLMTAETRRNFEKRLHTDPLLREALQKSEALWNNLGLAVPDEIPPKMVWSRVSERLFEESEQNEITFLRNNLGSLSEPQPNKTAGWLIAWSLIATLSLITLLPYTLYQHYLSVGSDAIEVASPHHHSLCVLSSNVKGPGWLVETSEINRSLRIYMLQATPLDSNHTYQLWLLTDSGQLIKSFGFMPETLHYERTLSQYEIELLNDAVYLSVTIEPAGGSPNGTPSTAPIFLGKLLPSDMIHPATDH</sequence>
<protein>
    <submittedName>
        <fullName evidence="2">Anti-sigma factor</fullName>
    </submittedName>
</protein>
<dbReference type="PANTHER" id="PTHR37461">
    <property type="entry name" value="ANTI-SIGMA-K FACTOR RSKA"/>
    <property type="match status" value="1"/>
</dbReference>
<dbReference type="RefSeq" id="WP_173285383.1">
    <property type="nucleotide sequence ID" value="NZ_CP054020.1"/>
</dbReference>
<dbReference type="PANTHER" id="PTHR37461:SF1">
    <property type="entry name" value="ANTI-SIGMA-K FACTOR RSKA"/>
    <property type="match status" value="1"/>
</dbReference>
<keyword evidence="3" id="KW-1185">Reference proteome</keyword>
<reference evidence="2 3" key="1">
    <citation type="submission" date="2020-05" db="EMBL/GenBank/DDBJ databases">
        <title>Thiomicrorhabdus sediminis sp.nov. and Thiomicrorhabdus xiamenensis sp.nov., novel sulfur-oxidizing bacteria isolated from coastal sediment.</title>
        <authorList>
            <person name="Liu X."/>
        </authorList>
    </citation>
    <scope>NUCLEOTIDE SEQUENCE [LARGE SCALE GENOMIC DNA]</scope>
    <source>
        <strain evidence="2 3">G2</strain>
    </source>
</reference>
<dbReference type="GO" id="GO:0006417">
    <property type="term" value="P:regulation of translation"/>
    <property type="evidence" value="ECO:0007669"/>
    <property type="project" value="TreeGrafter"/>
</dbReference>
<dbReference type="AlphaFoldDB" id="A0A7D4T1E4"/>
<dbReference type="InterPro" id="IPR018764">
    <property type="entry name" value="RskA_C"/>
</dbReference>